<proteinExistence type="predicted"/>
<reference evidence="1 2" key="1">
    <citation type="journal article" date="2022" name="Hortic Res">
        <title>A haplotype resolved chromosomal level avocado genome allows analysis of novel avocado genes.</title>
        <authorList>
            <person name="Nath O."/>
            <person name="Fletcher S.J."/>
            <person name="Hayward A."/>
            <person name="Shaw L.M."/>
            <person name="Masouleh A.K."/>
            <person name="Furtado A."/>
            <person name="Henry R.J."/>
            <person name="Mitter N."/>
        </authorList>
    </citation>
    <scope>NUCLEOTIDE SEQUENCE [LARGE SCALE GENOMIC DNA]</scope>
    <source>
        <strain evidence="2">cv. Hass</strain>
    </source>
</reference>
<evidence type="ECO:0000313" key="1">
    <source>
        <dbReference type="EMBL" id="KAJ8641582.1"/>
    </source>
</evidence>
<keyword evidence="2" id="KW-1185">Reference proteome</keyword>
<gene>
    <name evidence="1" type="ORF">MRB53_018276</name>
</gene>
<dbReference type="Proteomes" id="UP001234297">
    <property type="component" value="Chromosome 5"/>
</dbReference>
<protein>
    <submittedName>
        <fullName evidence="1">Uncharacterized protein</fullName>
    </submittedName>
</protein>
<accession>A0ACC2M8V3</accession>
<comment type="caution">
    <text evidence="1">The sequence shown here is derived from an EMBL/GenBank/DDBJ whole genome shotgun (WGS) entry which is preliminary data.</text>
</comment>
<organism evidence="1 2">
    <name type="scientific">Persea americana</name>
    <name type="common">Avocado</name>
    <dbReference type="NCBI Taxonomy" id="3435"/>
    <lineage>
        <taxon>Eukaryota</taxon>
        <taxon>Viridiplantae</taxon>
        <taxon>Streptophyta</taxon>
        <taxon>Embryophyta</taxon>
        <taxon>Tracheophyta</taxon>
        <taxon>Spermatophyta</taxon>
        <taxon>Magnoliopsida</taxon>
        <taxon>Magnoliidae</taxon>
        <taxon>Laurales</taxon>
        <taxon>Lauraceae</taxon>
        <taxon>Persea</taxon>
    </lineage>
</organism>
<sequence>MGIPLEMETLTERASFMRDSLQKSQSITDNVVAILGSFDHRLSALESAMRPTQVRTHAIRKAHENIDRTLKSAEVILAQFDLTRQAEAKILKGPHDDLESYLAAIEQLRNNIGFFSSNKSLKTSDAVLNQANGLLAKAILKLEDEFKQLLLAYSKPVEPDRLFECLPNNMRPSTGSPGHQGDSGGRNPSSTNNSEHQGRSLENAEYKPPTLIPPRIMPLLHNLAQQMIQAGHQQQCLKIYRDTRATVLEQSLRKLGVEKLSKEDVQKMQWEVLEAKIGSWIHFMRIAVKLLFTAERRVCDQIFEGIETLKDPCFAEATGNSVAILLSFGEAIAKSKRSPEKLFVLLDMYEIMRELQPEIESIFEGKACTEMRESALTLTKRLAQTAKETFGDFEEAVEKDATKTAVLDGTVHPLTSYVINYVKFLFDYQSTLKQLFQELEGGDETNAQLASVTMRIMQALQTNLDGKSKQYKDPALTQLFLMNNIHYMVRSVRRSEAKDLLGDDWVQRHRRIVQQHANQYKRVAWVKILQSLAAQGLTSSGGTGSSAGVDGGNSSGVSRAMVKDRLRMFNMQFEELHQRQSQWTVPDPELRESLRLAVAEVLLPAYRSFIKRFGPLVESGKNPQKYIRFTAEDLDRMLGEFFEGKTWNEQKR</sequence>
<evidence type="ECO:0000313" key="2">
    <source>
        <dbReference type="Proteomes" id="UP001234297"/>
    </source>
</evidence>
<dbReference type="EMBL" id="CM056813">
    <property type="protein sequence ID" value="KAJ8641582.1"/>
    <property type="molecule type" value="Genomic_DNA"/>
</dbReference>
<name>A0ACC2M8V3_PERAE</name>